<keyword evidence="2" id="KW-1185">Reference proteome</keyword>
<protein>
    <submittedName>
        <fullName evidence="1">Uncharacterized protein</fullName>
    </submittedName>
</protein>
<dbReference type="EMBL" id="MU006228">
    <property type="protein sequence ID" value="KAF2825093.1"/>
    <property type="molecule type" value="Genomic_DNA"/>
</dbReference>
<evidence type="ECO:0000313" key="1">
    <source>
        <dbReference type="EMBL" id="KAF2825093.1"/>
    </source>
</evidence>
<reference evidence="1" key="1">
    <citation type="journal article" date="2020" name="Stud. Mycol.">
        <title>101 Dothideomycetes genomes: a test case for predicting lifestyles and emergence of pathogens.</title>
        <authorList>
            <person name="Haridas S."/>
            <person name="Albert R."/>
            <person name="Binder M."/>
            <person name="Bloem J."/>
            <person name="Labutti K."/>
            <person name="Salamov A."/>
            <person name="Andreopoulos B."/>
            <person name="Baker S."/>
            <person name="Barry K."/>
            <person name="Bills G."/>
            <person name="Bluhm B."/>
            <person name="Cannon C."/>
            <person name="Castanera R."/>
            <person name="Culley D."/>
            <person name="Daum C."/>
            <person name="Ezra D."/>
            <person name="Gonzalez J."/>
            <person name="Henrissat B."/>
            <person name="Kuo A."/>
            <person name="Liang C."/>
            <person name="Lipzen A."/>
            <person name="Lutzoni F."/>
            <person name="Magnuson J."/>
            <person name="Mondo S."/>
            <person name="Nolan M."/>
            <person name="Ohm R."/>
            <person name="Pangilinan J."/>
            <person name="Park H.-J."/>
            <person name="Ramirez L."/>
            <person name="Alfaro M."/>
            <person name="Sun H."/>
            <person name="Tritt A."/>
            <person name="Yoshinaga Y."/>
            <person name="Zwiers L.-H."/>
            <person name="Turgeon B."/>
            <person name="Goodwin S."/>
            <person name="Spatafora J."/>
            <person name="Crous P."/>
            <person name="Grigoriev I."/>
        </authorList>
    </citation>
    <scope>NUCLEOTIDE SEQUENCE</scope>
    <source>
        <strain evidence="1">CBS 113818</strain>
    </source>
</reference>
<dbReference type="OrthoDB" id="3799620at2759"/>
<gene>
    <name evidence="1" type="ORF">CC86DRAFT_407331</name>
</gene>
<proteinExistence type="predicted"/>
<accession>A0A6A6ZW56</accession>
<evidence type="ECO:0000313" key="2">
    <source>
        <dbReference type="Proteomes" id="UP000799424"/>
    </source>
</evidence>
<dbReference type="Proteomes" id="UP000799424">
    <property type="component" value="Unassembled WGS sequence"/>
</dbReference>
<dbReference type="AlphaFoldDB" id="A0A6A6ZW56"/>
<name>A0A6A6ZW56_9PLEO</name>
<organism evidence="1 2">
    <name type="scientific">Ophiobolus disseminans</name>
    <dbReference type="NCBI Taxonomy" id="1469910"/>
    <lineage>
        <taxon>Eukaryota</taxon>
        <taxon>Fungi</taxon>
        <taxon>Dikarya</taxon>
        <taxon>Ascomycota</taxon>
        <taxon>Pezizomycotina</taxon>
        <taxon>Dothideomycetes</taxon>
        <taxon>Pleosporomycetidae</taxon>
        <taxon>Pleosporales</taxon>
        <taxon>Pleosporineae</taxon>
        <taxon>Phaeosphaeriaceae</taxon>
        <taxon>Ophiobolus</taxon>
    </lineage>
</organism>
<sequence>MASNTAARPSHDHTNSFKFFALPRELRNLIYHHYWAANPALQPSSPRFSTTWLHLRYEGRYTVEPQPKSWGYESGVNNTAEERTLPLGLAANKQLLHEALEQFHSRAEWFWAEDDVWREQAWTSDLLDVSSVKDVTLYVGAFSPICTTCPGSSHLHGWWGDYDAWIELTEAMARDYEAGHGVRRLCVAGSTRSTNVEEEREHALLVAKGLVYMVRTAKAEYFELSLWHGGPEKKRVYDVLGEGDDISVVLKIDEKAEAGLTLEQQ</sequence>